<comment type="caution">
    <text evidence="3">The sequence shown here is derived from an EMBL/GenBank/DDBJ whole genome shotgun (WGS) entry which is preliminary data.</text>
</comment>
<sequence length="548" mass="62100">MRLLYIKNGGQLSLVQYYEAEIPSYAILSHTWGKDDQEFTLIPKKVLLKPRTIYDESVAARMSWASQRDTTRKEDLAYCLLGIFDINMPLIYGEGTGAFRRLQEEIIKRNNDLTIFAWDSILDSATPGGLVEMFATSPTVIKDSHNLQNSSTGLGAEFSLTNRGLLLTSDFTVQYRSSRVEPGKAAYFLRVATTNNLATREIALKKLAPRLYGRWRNFSGVEALNANYTEVATTSIDEDTIYIATELHHLENVSFLSAPRRNALHVPKQKQLQINRAFPQWMWDHSDALFLQPKPKTPCAYYSSAVAIEFKFLDEEKSVAKIGVVYESGKKNPLLHVFRSRTGHSQDIQKLFPLGSLAREKDITWDDIKDQAPWILEKGNSINMTIDEKKFMIEFFVEDGKLGSGGIPVTSLKSHVSHIEARTESGEEVPTKPLARSRDDDQHKRDRVQEDTPKKEVSKKETPKKDIPKEATPGEVTPKKETPKKDTPRKCTPKEDTPKKETPKKDKPRKNTPKEDTSRTSTPKKDTPKKETSKKDSSRKDAPKKGKL</sequence>
<name>A0AAD4FC10_9PLEO</name>
<evidence type="ECO:0000313" key="3">
    <source>
        <dbReference type="EMBL" id="KAG9186992.1"/>
    </source>
</evidence>
<keyword evidence="4" id="KW-1185">Reference proteome</keyword>
<dbReference type="Pfam" id="PF26640">
    <property type="entry name" value="DUF8212"/>
    <property type="match status" value="1"/>
</dbReference>
<organism evidence="3 4">
    <name type="scientific">Alternaria panax</name>
    <dbReference type="NCBI Taxonomy" id="48097"/>
    <lineage>
        <taxon>Eukaryota</taxon>
        <taxon>Fungi</taxon>
        <taxon>Dikarya</taxon>
        <taxon>Ascomycota</taxon>
        <taxon>Pezizomycotina</taxon>
        <taxon>Dothideomycetes</taxon>
        <taxon>Pleosporomycetidae</taxon>
        <taxon>Pleosporales</taxon>
        <taxon>Pleosporineae</taxon>
        <taxon>Pleosporaceae</taxon>
        <taxon>Alternaria</taxon>
        <taxon>Alternaria sect. Panax</taxon>
    </lineage>
</organism>
<dbReference type="EMBL" id="JAANER010000008">
    <property type="protein sequence ID" value="KAG9186992.1"/>
    <property type="molecule type" value="Genomic_DNA"/>
</dbReference>
<feature type="compositionally biased region" description="Basic and acidic residues" evidence="1">
    <location>
        <begin position="477"/>
        <end position="505"/>
    </location>
</feature>
<dbReference type="PANTHER" id="PTHR10622:SF12">
    <property type="entry name" value="HET DOMAIN-CONTAINING PROTEIN"/>
    <property type="match status" value="1"/>
</dbReference>
<dbReference type="PANTHER" id="PTHR10622">
    <property type="entry name" value="HET DOMAIN-CONTAINING PROTEIN"/>
    <property type="match status" value="1"/>
</dbReference>
<dbReference type="InterPro" id="IPR058525">
    <property type="entry name" value="DUF8212"/>
</dbReference>
<accession>A0AAD4FC10</accession>
<evidence type="ECO:0000259" key="2">
    <source>
        <dbReference type="Pfam" id="PF26640"/>
    </source>
</evidence>
<evidence type="ECO:0000256" key="1">
    <source>
        <dbReference type="SAM" id="MobiDB-lite"/>
    </source>
</evidence>
<feature type="domain" description="DUF8212" evidence="2">
    <location>
        <begin position="98"/>
        <end position="127"/>
    </location>
</feature>
<proteinExistence type="predicted"/>
<protein>
    <recommendedName>
        <fullName evidence="2">DUF8212 domain-containing protein</fullName>
    </recommendedName>
</protein>
<dbReference type="AlphaFoldDB" id="A0AAD4FC10"/>
<reference evidence="3" key="1">
    <citation type="submission" date="2021-07" db="EMBL/GenBank/DDBJ databases">
        <title>Genome Resource of American Ginseng Black Spot Pathogen Alternaria panax.</title>
        <authorList>
            <person name="Qiu C."/>
            <person name="Wang W."/>
            <person name="Liu Z."/>
        </authorList>
    </citation>
    <scope>NUCLEOTIDE SEQUENCE</scope>
    <source>
        <strain evidence="3">BNCC115425</strain>
    </source>
</reference>
<dbReference type="Proteomes" id="UP001199106">
    <property type="component" value="Unassembled WGS sequence"/>
</dbReference>
<feature type="compositionally biased region" description="Basic and acidic residues" evidence="1">
    <location>
        <begin position="512"/>
        <end position="548"/>
    </location>
</feature>
<feature type="compositionally biased region" description="Basic and acidic residues" evidence="1">
    <location>
        <begin position="436"/>
        <end position="469"/>
    </location>
</feature>
<feature type="region of interest" description="Disordered" evidence="1">
    <location>
        <begin position="418"/>
        <end position="548"/>
    </location>
</feature>
<gene>
    <name evidence="3" type="ORF">G6011_10100</name>
</gene>
<evidence type="ECO:0000313" key="4">
    <source>
        <dbReference type="Proteomes" id="UP001199106"/>
    </source>
</evidence>